<dbReference type="Pfam" id="PF01464">
    <property type="entry name" value="SLT"/>
    <property type="match status" value="1"/>
</dbReference>
<dbReference type="InterPro" id="IPR008258">
    <property type="entry name" value="Transglycosylase_SLT_dom_1"/>
</dbReference>
<accession>A0A1F5VPQ4</accession>
<organism evidence="3 4">
    <name type="scientific">Candidatus Giovannonibacteria bacterium RIFCSPHIGHO2_02_42_15</name>
    <dbReference type="NCBI Taxonomy" id="1798329"/>
    <lineage>
        <taxon>Bacteria</taxon>
        <taxon>Candidatus Giovannoniibacteriota</taxon>
    </lineage>
</organism>
<reference evidence="3 4" key="1">
    <citation type="journal article" date="2016" name="Nat. Commun.">
        <title>Thousands of microbial genomes shed light on interconnected biogeochemical processes in an aquifer system.</title>
        <authorList>
            <person name="Anantharaman K."/>
            <person name="Brown C.T."/>
            <person name="Hug L.A."/>
            <person name="Sharon I."/>
            <person name="Castelle C.J."/>
            <person name="Probst A.J."/>
            <person name="Thomas B.C."/>
            <person name="Singh A."/>
            <person name="Wilkins M.J."/>
            <person name="Karaoz U."/>
            <person name="Brodie E.L."/>
            <person name="Williams K.H."/>
            <person name="Hubbard S.S."/>
            <person name="Banfield J.F."/>
        </authorList>
    </citation>
    <scope>NUCLEOTIDE SEQUENCE [LARGE SCALE GENOMIC DNA]</scope>
</reference>
<feature type="compositionally biased region" description="Basic and acidic residues" evidence="1">
    <location>
        <begin position="244"/>
        <end position="259"/>
    </location>
</feature>
<dbReference type="InterPro" id="IPR023346">
    <property type="entry name" value="Lysozyme-like_dom_sf"/>
</dbReference>
<evidence type="ECO:0000313" key="4">
    <source>
        <dbReference type="Proteomes" id="UP000177451"/>
    </source>
</evidence>
<protein>
    <recommendedName>
        <fullName evidence="2">Transglycosylase SLT domain-containing protein</fullName>
    </recommendedName>
</protein>
<feature type="domain" description="Transglycosylase SLT" evidence="2">
    <location>
        <begin position="41"/>
        <end position="173"/>
    </location>
</feature>
<dbReference type="AlphaFoldDB" id="A0A1F5VPQ4"/>
<sequence>MAKILEEKEETLISMQTKAFIGQVSFFKGLGECAKAYYSDLIRRAAEESGFPEDKLLEVILLESGCDPKAKNPSGAAGIGQIMPLTGKDLGLVEYRTIKKKVAVRQKKKIKKISVHKKVIVRDDRLNPVLAVLAAAKHLAGIAERLGIENAVWAYHAGEGLVKRFFSVARKTPGWENEDFTPAKMFFLAHSGKNPELASMLERFNTKKHDWTSTYLFRVICAGRLFKSYVAGAFDQENFSCASPRHEEKEKEQEEKEGQGGEGGLVVIGKAESELAE</sequence>
<evidence type="ECO:0000259" key="2">
    <source>
        <dbReference type="Pfam" id="PF01464"/>
    </source>
</evidence>
<dbReference type="Gene3D" id="1.10.530.10">
    <property type="match status" value="1"/>
</dbReference>
<dbReference type="PANTHER" id="PTHR37423:SF2">
    <property type="entry name" value="MEMBRANE-BOUND LYTIC MUREIN TRANSGLYCOSYLASE C"/>
    <property type="match status" value="1"/>
</dbReference>
<dbReference type="SUPFAM" id="SSF53955">
    <property type="entry name" value="Lysozyme-like"/>
    <property type="match status" value="1"/>
</dbReference>
<dbReference type="Proteomes" id="UP000177451">
    <property type="component" value="Unassembled WGS sequence"/>
</dbReference>
<name>A0A1F5VPQ4_9BACT</name>
<dbReference type="EMBL" id="MFHH01000011">
    <property type="protein sequence ID" value="OGF65318.1"/>
    <property type="molecule type" value="Genomic_DNA"/>
</dbReference>
<proteinExistence type="predicted"/>
<gene>
    <name evidence="3" type="ORF">A2Z53_01420</name>
</gene>
<feature type="region of interest" description="Disordered" evidence="1">
    <location>
        <begin position="241"/>
        <end position="277"/>
    </location>
</feature>
<comment type="caution">
    <text evidence="3">The sequence shown here is derived from an EMBL/GenBank/DDBJ whole genome shotgun (WGS) entry which is preliminary data.</text>
</comment>
<evidence type="ECO:0000256" key="1">
    <source>
        <dbReference type="SAM" id="MobiDB-lite"/>
    </source>
</evidence>
<dbReference type="PANTHER" id="PTHR37423">
    <property type="entry name" value="SOLUBLE LYTIC MUREIN TRANSGLYCOSYLASE-RELATED"/>
    <property type="match status" value="1"/>
</dbReference>
<evidence type="ECO:0000313" key="3">
    <source>
        <dbReference type="EMBL" id="OGF65318.1"/>
    </source>
</evidence>